<protein>
    <submittedName>
        <fullName evidence="1">Uncharacterized protein</fullName>
    </submittedName>
</protein>
<sequence length="37" mass="3885">MTGGTGFGMAAESRFHPDPVPVLQLETMMANMMGVAT</sequence>
<dbReference type="EMBL" id="RCMK01000244">
    <property type="protein sequence ID" value="KAG2941533.1"/>
    <property type="molecule type" value="Genomic_DNA"/>
</dbReference>
<proteinExistence type="predicted"/>
<dbReference type="AlphaFoldDB" id="A0A8T1DPK2"/>
<gene>
    <name evidence="1" type="ORF">PC117_g10192</name>
</gene>
<evidence type="ECO:0000313" key="2">
    <source>
        <dbReference type="Proteomes" id="UP000736787"/>
    </source>
</evidence>
<reference evidence="1" key="1">
    <citation type="submission" date="2018-10" db="EMBL/GenBank/DDBJ databases">
        <title>Effector identification in a new, highly contiguous assembly of the strawberry crown rot pathogen Phytophthora cactorum.</title>
        <authorList>
            <person name="Armitage A.D."/>
            <person name="Nellist C.F."/>
            <person name="Bates H."/>
            <person name="Vickerstaff R.J."/>
            <person name="Harrison R.J."/>
        </authorList>
    </citation>
    <scope>NUCLEOTIDE SEQUENCE</scope>
    <source>
        <strain evidence="1">4040</strain>
    </source>
</reference>
<organism evidence="1 2">
    <name type="scientific">Phytophthora cactorum</name>
    <dbReference type="NCBI Taxonomy" id="29920"/>
    <lineage>
        <taxon>Eukaryota</taxon>
        <taxon>Sar</taxon>
        <taxon>Stramenopiles</taxon>
        <taxon>Oomycota</taxon>
        <taxon>Peronosporomycetes</taxon>
        <taxon>Peronosporales</taxon>
        <taxon>Peronosporaceae</taxon>
        <taxon>Phytophthora</taxon>
    </lineage>
</organism>
<dbReference type="Proteomes" id="UP000736787">
    <property type="component" value="Unassembled WGS sequence"/>
</dbReference>
<accession>A0A8T1DPK2</accession>
<comment type="caution">
    <text evidence="1">The sequence shown here is derived from an EMBL/GenBank/DDBJ whole genome shotgun (WGS) entry which is preliminary data.</text>
</comment>
<name>A0A8T1DPK2_9STRA</name>
<evidence type="ECO:0000313" key="1">
    <source>
        <dbReference type="EMBL" id="KAG2941533.1"/>
    </source>
</evidence>